<organism evidence="4 5">
    <name type="scientific">Lecanosticta acicola</name>
    <dbReference type="NCBI Taxonomy" id="111012"/>
    <lineage>
        <taxon>Eukaryota</taxon>
        <taxon>Fungi</taxon>
        <taxon>Dikarya</taxon>
        <taxon>Ascomycota</taxon>
        <taxon>Pezizomycotina</taxon>
        <taxon>Dothideomycetes</taxon>
        <taxon>Dothideomycetidae</taxon>
        <taxon>Mycosphaerellales</taxon>
        <taxon>Mycosphaerellaceae</taxon>
        <taxon>Lecanosticta</taxon>
    </lineage>
</organism>
<proteinExistence type="predicted"/>
<evidence type="ECO:0000256" key="1">
    <source>
        <dbReference type="SAM" id="MobiDB-lite"/>
    </source>
</evidence>
<keyword evidence="5" id="KW-1185">Reference proteome</keyword>
<feature type="region of interest" description="Disordered" evidence="1">
    <location>
        <begin position="79"/>
        <end position="117"/>
    </location>
</feature>
<evidence type="ECO:0000313" key="5">
    <source>
        <dbReference type="Proteomes" id="UP001296104"/>
    </source>
</evidence>
<dbReference type="InterPro" id="IPR057559">
    <property type="entry name" value="SAM_6"/>
</dbReference>
<evidence type="ECO:0000259" key="2">
    <source>
        <dbReference type="Pfam" id="PF23394"/>
    </source>
</evidence>
<feature type="region of interest" description="Disordered" evidence="1">
    <location>
        <begin position="1"/>
        <end position="43"/>
    </location>
</feature>
<comment type="caution">
    <text evidence="4">The sequence shown here is derived from an EMBL/GenBank/DDBJ whole genome shotgun (WGS) entry which is preliminary data.</text>
</comment>
<dbReference type="EMBL" id="CAVMBE010000008">
    <property type="protein sequence ID" value="CAK3873128.1"/>
    <property type="molecule type" value="Genomic_DNA"/>
</dbReference>
<name>A0AAI8YU39_9PEZI</name>
<dbReference type="InterPro" id="IPR055528">
    <property type="entry name" value="DUF7102"/>
</dbReference>
<feature type="domain" description="DUF7102" evidence="2">
    <location>
        <begin position="822"/>
        <end position="972"/>
    </location>
</feature>
<dbReference type="Pfam" id="PF23394">
    <property type="entry name" value="DUF7102"/>
    <property type="match status" value="1"/>
</dbReference>
<reference evidence="4" key="1">
    <citation type="submission" date="2023-11" db="EMBL/GenBank/DDBJ databases">
        <authorList>
            <person name="Alioto T."/>
            <person name="Alioto T."/>
            <person name="Gomez Garrido J."/>
        </authorList>
    </citation>
    <scope>NUCLEOTIDE SEQUENCE</scope>
</reference>
<gene>
    <name evidence="4" type="ORF">LECACI_7A002019</name>
</gene>
<feature type="compositionally biased region" description="Basic and acidic residues" evidence="1">
    <location>
        <begin position="148"/>
        <end position="158"/>
    </location>
</feature>
<feature type="region of interest" description="Disordered" evidence="1">
    <location>
        <begin position="137"/>
        <end position="164"/>
    </location>
</feature>
<dbReference type="AlphaFoldDB" id="A0AAI8YU39"/>
<evidence type="ECO:0000313" key="4">
    <source>
        <dbReference type="EMBL" id="CAK3873128.1"/>
    </source>
</evidence>
<feature type="domain" description="SAM-like" evidence="3">
    <location>
        <begin position="986"/>
        <end position="1060"/>
    </location>
</feature>
<evidence type="ECO:0000259" key="3">
    <source>
        <dbReference type="Pfam" id="PF23395"/>
    </source>
</evidence>
<dbReference type="Pfam" id="PF23395">
    <property type="entry name" value="SAM_6"/>
    <property type="match status" value="1"/>
</dbReference>
<dbReference type="Proteomes" id="UP001296104">
    <property type="component" value="Unassembled WGS sequence"/>
</dbReference>
<protein>
    <submittedName>
        <fullName evidence="4">Uncharacterized protein</fullName>
    </submittedName>
</protein>
<accession>A0AAI8YU39</accession>
<feature type="region of interest" description="Disordered" evidence="1">
    <location>
        <begin position="330"/>
        <end position="353"/>
    </location>
</feature>
<sequence length="1093" mass="120266">MDLLHAVAPPTSSEDAPVAAVTGRSTANRRCVPRSGQDDTDLEVHDSGMEFFDFDAYRDESVAAKLVDIRNSWAPDLGTTATSSEHSPNAHAAGGSYGHAFDVQPSEPAGELPHSQDYELHDAPNALENDPANVEYGQQRDSQDVENDCERGPEEAARDAYQSDNPLRLDLVPPLSPTCDGSPAGLDGLVTLRDLVDLPALDGREKWDIDREAMQFLATVHSLSKSDEVTPASHGLRPTFRDLKTEEPALRTDPQIDLFRLIERNQVKLSTDDIDPVPLDDDKDESLKWSRESLKLPKKLNDEITKERLDVEWETAEYLREIFRGPSIDLGNEQANERERKTRPKSLTPPLLLLSPPYSPAVIQNPAGQIELTSTPDDPTMQEVTELEQKLLGRDDIKMQTRANSLAGSEISTSEVERSLGRGVRQLLSSPMRAKTKRTYELKISDPLLSEESSEPHSKKAKTVSFQEEVRSLVPQSDSSMDSHDTYVMINDVMTAVTELVSPLAQPALAGANNEQLDERDTVLRVPVPDVDEIKPARPWDIPSHEMTDAQPLSRQKYFLTEILNDLTKDEKKWGGFNNEKQMEWNAFPTQLGKVKSEGDFDDGSLARYLAELDLEADFDVKLLTWKPDGIRIMDSDEWDEDDVKIHDFESEDEGPTVAPQSTTRLQSEISHHFAPTAGDIPCMATGSRERFQNDTSSLSSLLEKRKKQLGESKKRIAEQTRATPFSLAPVQNLRQPEISIQASGLEGPSVRLGQTDLSTFSTLQGWFGKPRDEPVKQVISKRLQEKPSQLPVNAQPTVTAPPAPAISLPTPQIYTSSKPLSIIISSTLLTNHKLICNLERLLPGLTMIERSYTPTNIHDQEADITLSPSTGLLITNLQKLKQRPLPGQQPSTSSSSSFSSSNIRTQISTIALRYETLLLLVPDDRNSTSFDDSDASALQSLHHIPGCQPIYLPSHEPVFLARWIASLIISASPSLNDSPPLPLLPEETLWESFLRKAGLNAFAAQTVLGIIIGSRGESTTTATTSDNHHDAGGAGGGNGLATFVMMHPDERIRIFAPKMMMGGGGGGGGGEQVLKRVNANLEAGWMSLANVL</sequence>